<keyword evidence="3" id="KW-1185">Reference proteome</keyword>
<keyword evidence="1" id="KW-0732">Signal</keyword>
<protein>
    <submittedName>
        <fullName evidence="2">Uncharacterized protein</fullName>
    </submittedName>
</protein>
<name>A0ABW5VJU8_9FLAO</name>
<reference evidence="3" key="1">
    <citation type="journal article" date="2019" name="Int. J. Syst. Evol. Microbiol.">
        <title>The Global Catalogue of Microorganisms (GCM) 10K type strain sequencing project: providing services to taxonomists for standard genome sequencing and annotation.</title>
        <authorList>
            <consortium name="The Broad Institute Genomics Platform"/>
            <consortium name="The Broad Institute Genome Sequencing Center for Infectious Disease"/>
            <person name="Wu L."/>
            <person name="Ma J."/>
        </authorList>
    </citation>
    <scope>NUCLEOTIDE SEQUENCE [LARGE SCALE GENOMIC DNA]</scope>
    <source>
        <strain evidence="3">KCTC 52924</strain>
    </source>
</reference>
<evidence type="ECO:0000256" key="1">
    <source>
        <dbReference type="SAM" id="SignalP"/>
    </source>
</evidence>
<dbReference type="EMBL" id="JBHUOK010000033">
    <property type="protein sequence ID" value="MFD2791257.1"/>
    <property type="molecule type" value="Genomic_DNA"/>
</dbReference>
<gene>
    <name evidence="2" type="ORF">ACFS1K_15895</name>
</gene>
<accession>A0ABW5VJU8</accession>
<proteinExistence type="predicted"/>
<evidence type="ECO:0000313" key="3">
    <source>
        <dbReference type="Proteomes" id="UP001597532"/>
    </source>
</evidence>
<organism evidence="2 3">
    <name type="scientific">Arenibacter antarcticus</name>
    <dbReference type="NCBI Taxonomy" id="2040469"/>
    <lineage>
        <taxon>Bacteria</taxon>
        <taxon>Pseudomonadati</taxon>
        <taxon>Bacteroidota</taxon>
        <taxon>Flavobacteriia</taxon>
        <taxon>Flavobacteriales</taxon>
        <taxon>Flavobacteriaceae</taxon>
        <taxon>Arenibacter</taxon>
    </lineage>
</organism>
<comment type="caution">
    <text evidence="2">The sequence shown here is derived from an EMBL/GenBank/DDBJ whole genome shotgun (WGS) entry which is preliminary data.</text>
</comment>
<feature type="signal peptide" evidence="1">
    <location>
        <begin position="1"/>
        <end position="21"/>
    </location>
</feature>
<sequence length="166" mass="18334">MKTHFKLLIVAFILCSTNSNAQSVEGKLALKGLSRSNTIKQKTPVDLFKAFKEGIYTINFNFKTTNVKSDQIILFDMKTTVKHNGKTISETSRGGWPWIPGDMFVPIEAFDAIPAIQKLAEKGLPISIPGDIKSGNYEIIFQIIPSEGQKIKGGISPATMQFTINK</sequence>
<dbReference type="RefSeq" id="WP_251808529.1">
    <property type="nucleotide sequence ID" value="NZ_CP166679.1"/>
</dbReference>
<dbReference type="Proteomes" id="UP001597532">
    <property type="component" value="Unassembled WGS sequence"/>
</dbReference>
<feature type="chain" id="PRO_5046873752" evidence="1">
    <location>
        <begin position="22"/>
        <end position="166"/>
    </location>
</feature>
<evidence type="ECO:0000313" key="2">
    <source>
        <dbReference type="EMBL" id="MFD2791257.1"/>
    </source>
</evidence>